<protein>
    <submittedName>
        <fullName evidence="1">1344_t:CDS:1</fullName>
    </submittedName>
</protein>
<reference evidence="1" key="1">
    <citation type="submission" date="2021-06" db="EMBL/GenBank/DDBJ databases">
        <authorList>
            <person name="Kallberg Y."/>
            <person name="Tangrot J."/>
            <person name="Rosling A."/>
        </authorList>
    </citation>
    <scope>NUCLEOTIDE SEQUENCE</scope>
    <source>
        <strain evidence="1">IL203A</strain>
    </source>
</reference>
<keyword evidence="2" id="KW-1185">Reference proteome</keyword>
<sequence>MISSATAEPVEINKAPSNNVPDTHSRISNINRLASPPQGQNIQLSKSQPSIQNKLGSSPNTKLHLNASG</sequence>
<evidence type="ECO:0000313" key="1">
    <source>
        <dbReference type="EMBL" id="CAG8685056.1"/>
    </source>
</evidence>
<evidence type="ECO:0000313" key="2">
    <source>
        <dbReference type="Proteomes" id="UP000789702"/>
    </source>
</evidence>
<dbReference type="Proteomes" id="UP000789702">
    <property type="component" value="Unassembled WGS sequence"/>
</dbReference>
<dbReference type="EMBL" id="CAJVPU010022306">
    <property type="protein sequence ID" value="CAG8685056.1"/>
    <property type="molecule type" value="Genomic_DNA"/>
</dbReference>
<feature type="non-terminal residue" evidence="1">
    <location>
        <position position="69"/>
    </location>
</feature>
<name>A0ACA9P022_9GLOM</name>
<proteinExistence type="predicted"/>
<accession>A0ACA9P022</accession>
<gene>
    <name evidence="1" type="ORF">DHETER_LOCUS10863</name>
</gene>
<comment type="caution">
    <text evidence="1">The sequence shown here is derived from an EMBL/GenBank/DDBJ whole genome shotgun (WGS) entry which is preliminary data.</text>
</comment>
<organism evidence="1 2">
    <name type="scientific">Dentiscutata heterogama</name>
    <dbReference type="NCBI Taxonomy" id="1316150"/>
    <lineage>
        <taxon>Eukaryota</taxon>
        <taxon>Fungi</taxon>
        <taxon>Fungi incertae sedis</taxon>
        <taxon>Mucoromycota</taxon>
        <taxon>Glomeromycotina</taxon>
        <taxon>Glomeromycetes</taxon>
        <taxon>Diversisporales</taxon>
        <taxon>Gigasporaceae</taxon>
        <taxon>Dentiscutata</taxon>
    </lineage>
</organism>